<reference evidence="2 3" key="1">
    <citation type="submission" date="2013-08" db="EMBL/GenBank/DDBJ databases">
        <authorList>
            <person name="Weinstock G."/>
            <person name="Sodergren E."/>
            <person name="Wylie T."/>
            <person name="Fulton L."/>
            <person name="Fulton R."/>
            <person name="Fronick C."/>
            <person name="O'Laughlin M."/>
            <person name="Godfrey J."/>
            <person name="Miner T."/>
            <person name="Herter B."/>
            <person name="Appelbaum E."/>
            <person name="Cordes M."/>
            <person name="Lek S."/>
            <person name="Wollam A."/>
            <person name="Pepin K.H."/>
            <person name="Palsikar V.B."/>
            <person name="Mitreva M."/>
            <person name="Wilson R.K."/>
        </authorList>
    </citation>
    <scope>NUCLEOTIDE SEQUENCE [LARGE SCALE GENOMIC DNA]</scope>
    <source>
        <strain evidence="2 3">ATCC 15930</strain>
    </source>
</reference>
<dbReference type="EMBL" id="JNGW01000067">
    <property type="protein sequence ID" value="KDR52333.1"/>
    <property type="molecule type" value="Genomic_DNA"/>
</dbReference>
<evidence type="ECO:0008006" key="4">
    <source>
        <dbReference type="Google" id="ProtNLM"/>
    </source>
</evidence>
<keyword evidence="1" id="KW-0812">Transmembrane</keyword>
<dbReference type="InterPro" id="IPR025671">
    <property type="entry name" value="HXXEE"/>
</dbReference>
<dbReference type="Pfam" id="PF13787">
    <property type="entry name" value="HXXEE"/>
    <property type="match status" value="1"/>
</dbReference>
<feature type="transmembrane region" description="Helical" evidence="1">
    <location>
        <begin position="115"/>
        <end position="133"/>
    </location>
</feature>
<keyword evidence="3" id="KW-1185">Reference proteome</keyword>
<gene>
    <name evidence="2" type="ORF">HMPREF1991_01596</name>
</gene>
<proteinExistence type="predicted"/>
<feature type="transmembrane region" description="Helical" evidence="1">
    <location>
        <begin position="87"/>
        <end position="108"/>
    </location>
</feature>
<comment type="caution">
    <text evidence="2">The sequence shown here is derived from an EMBL/GenBank/DDBJ whole genome shotgun (WGS) entry which is preliminary data.</text>
</comment>
<name>A0A069QHJ5_HOYLO</name>
<feature type="transmembrane region" description="Helical" evidence="1">
    <location>
        <begin position="145"/>
        <end position="166"/>
    </location>
</feature>
<dbReference type="RefSeq" id="WP_018967319.1">
    <property type="nucleotide sequence ID" value="NZ_KB899214.1"/>
</dbReference>
<evidence type="ECO:0000313" key="3">
    <source>
        <dbReference type="Proteomes" id="UP000027442"/>
    </source>
</evidence>
<evidence type="ECO:0000313" key="2">
    <source>
        <dbReference type="EMBL" id="KDR52333.1"/>
    </source>
</evidence>
<keyword evidence="1" id="KW-0472">Membrane</keyword>
<sequence>MKKTSLIMMLLPIVFVVHEYEEIIMFRRWIDRNREELRKRFPKLESLFTRRGHLDYSTASFAVGTFHEFILISIVSCYSVWSGAYQWWFGALTGYSVHLLMHIVQWIVYRKYVPVIITSFLTLPYCIYAFAEFSKVTTLSGLQLLLWAVIGIVLTILSVFSAFFCMNKFQRWEKR</sequence>
<dbReference type="HOGENOM" id="CLU_120980_1_0_10"/>
<protein>
    <recommendedName>
        <fullName evidence="4">HXXEE domain-containing protein</fullName>
    </recommendedName>
</protein>
<dbReference type="AlphaFoldDB" id="A0A069QHJ5"/>
<dbReference type="Proteomes" id="UP000027442">
    <property type="component" value="Unassembled WGS sequence"/>
</dbReference>
<organism evidence="2 3">
    <name type="scientific">Hoylesella loescheii DSM 19665 = JCM 12249 = ATCC 15930</name>
    <dbReference type="NCBI Taxonomy" id="1122985"/>
    <lineage>
        <taxon>Bacteria</taxon>
        <taxon>Pseudomonadati</taxon>
        <taxon>Bacteroidota</taxon>
        <taxon>Bacteroidia</taxon>
        <taxon>Bacteroidales</taxon>
        <taxon>Prevotellaceae</taxon>
        <taxon>Hoylesella</taxon>
    </lineage>
</organism>
<dbReference type="PATRIC" id="fig|1122985.7.peg.1657"/>
<feature type="transmembrane region" description="Helical" evidence="1">
    <location>
        <begin position="59"/>
        <end position="81"/>
    </location>
</feature>
<evidence type="ECO:0000256" key="1">
    <source>
        <dbReference type="SAM" id="Phobius"/>
    </source>
</evidence>
<accession>A0A069QHJ5</accession>
<keyword evidence="1" id="KW-1133">Transmembrane helix</keyword>